<proteinExistence type="inferred from homology"/>
<keyword evidence="18" id="KW-1185">Reference proteome</keyword>
<evidence type="ECO:0000256" key="2">
    <source>
        <dbReference type="ARBA" id="ARBA00003195"/>
    </source>
</evidence>
<evidence type="ECO:0000313" key="17">
    <source>
        <dbReference type="Proteomes" id="UP000095284"/>
    </source>
</evidence>
<keyword evidence="7" id="KW-0285">Flavoprotein</keyword>
<reference evidence="16" key="2">
    <citation type="submission" date="2020-09" db="EMBL/GenBank/DDBJ databases">
        <authorList>
            <person name="Kikuchi T."/>
        </authorList>
    </citation>
    <scope>NUCLEOTIDE SEQUENCE</scope>
    <source>
        <strain evidence="16">Ka4C1</strain>
    </source>
</reference>
<reference evidence="19" key="1">
    <citation type="submission" date="2016-11" db="UniProtKB">
        <authorList>
            <consortium name="WormBaseParasite"/>
        </authorList>
    </citation>
    <scope>IDENTIFICATION</scope>
</reference>
<evidence type="ECO:0000256" key="9">
    <source>
        <dbReference type="ARBA" id="ARBA00022827"/>
    </source>
</evidence>
<evidence type="ECO:0000313" key="19">
    <source>
        <dbReference type="WBParaSite" id="BXY_0083400.1"/>
    </source>
</evidence>
<dbReference type="Gene3D" id="3.40.50.300">
    <property type="entry name" value="P-loop containing nucleotide triphosphate hydrolases"/>
    <property type="match status" value="1"/>
</dbReference>
<dbReference type="PANTHER" id="PTHR10513:SF15">
    <property type="entry name" value="NADH DEHYDROGENASE [UBIQUINONE] 1 ALPHA SUBCOMPLEX SUBUNIT 10, MITOCHONDRIAL"/>
    <property type="match status" value="1"/>
</dbReference>
<evidence type="ECO:0000256" key="1">
    <source>
        <dbReference type="ARBA" id="ARBA00001974"/>
    </source>
</evidence>
<evidence type="ECO:0000256" key="14">
    <source>
        <dbReference type="ARBA" id="ARBA00032828"/>
    </source>
</evidence>
<dbReference type="InterPro" id="IPR031314">
    <property type="entry name" value="DNK_dom"/>
</dbReference>
<dbReference type="WBParaSite" id="BXY_0083400.1">
    <property type="protein sequence ID" value="BXY_0083400.1"/>
    <property type="gene ID" value="BXY_0083400"/>
</dbReference>
<keyword evidence="9" id="KW-0274">FAD</keyword>
<dbReference type="EMBL" id="CAJFDI010000006">
    <property type="protein sequence ID" value="CAD5233568.1"/>
    <property type="molecule type" value="Genomic_DNA"/>
</dbReference>
<name>A0A1I7RJF2_BURXY</name>
<keyword evidence="8" id="KW-0679">Respiratory chain</keyword>
<comment type="cofactor">
    <cofactor evidence="1">
        <name>FAD</name>
        <dbReference type="ChEBI" id="CHEBI:57692"/>
    </cofactor>
</comment>
<dbReference type="InterPro" id="IPR027417">
    <property type="entry name" value="P-loop_NTPase"/>
</dbReference>
<dbReference type="GO" id="GO:0005759">
    <property type="term" value="C:mitochondrial matrix"/>
    <property type="evidence" value="ECO:0007669"/>
    <property type="project" value="UniProtKB-SubCell"/>
</dbReference>
<evidence type="ECO:0000256" key="10">
    <source>
        <dbReference type="ARBA" id="ARBA00022946"/>
    </source>
</evidence>
<accession>A0A1I7RJF2</accession>
<evidence type="ECO:0000256" key="11">
    <source>
        <dbReference type="ARBA" id="ARBA00022982"/>
    </source>
</evidence>
<dbReference type="eggNOG" id="KOG3877">
    <property type="taxonomic scope" value="Eukaryota"/>
</dbReference>
<keyword evidence="12" id="KW-0496">Mitochondrion</keyword>
<gene>
    <name evidence="16" type="ORF">BXYJ_LOCUS13659</name>
</gene>
<dbReference type="PIRSF" id="PIRSF000543">
    <property type="entry name" value="NADH_UQ_42KD"/>
    <property type="match status" value="1"/>
</dbReference>
<dbReference type="SUPFAM" id="SSF52540">
    <property type="entry name" value="P-loop containing nucleoside triphosphate hydrolases"/>
    <property type="match status" value="1"/>
</dbReference>
<dbReference type="AlphaFoldDB" id="A0A1I7RJF2"/>
<evidence type="ECO:0000313" key="18">
    <source>
        <dbReference type="Proteomes" id="UP000659654"/>
    </source>
</evidence>
<evidence type="ECO:0000256" key="12">
    <source>
        <dbReference type="ARBA" id="ARBA00023128"/>
    </source>
</evidence>
<organism evidence="17 19">
    <name type="scientific">Bursaphelenchus xylophilus</name>
    <name type="common">Pinewood nematode worm</name>
    <name type="synonym">Aphelenchoides xylophilus</name>
    <dbReference type="NCBI Taxonomy" id="6326"/>
    <lineage>
        <taxon>Eukaryota</taxon>
        <taxon>Metazoa</taxon>
        <taxon>Ecdysozoa</taxon>
        <taxon>Nematoda</taxon>
        <taxon>Chromadorea</taxon>
        <taxon>Rhabditida</taxon>
        <taxon>Tylenchina</taxon>
        <taxon>Tylenchomorpha</taxon>
        <taxon>Aphelenchoidea</taxon>
        <taxon>Aphelenchoididae</taxon>
        <taxon>Bursaphelenchus</taxon>
    </lineage>
</organism>
<evidence type="ECO:0000256" key="13">
    <source>
        <dbReference type="ARBA" id="ARBA00032628"/>
    </source>
</evidence>
<evidence type="ECO:0000256" key="6">
    <source>
        <dbReference type="ARBA" id="ARBA00022448"/>
    </source>
</evidence>
<dbReference type="InterPro" id="IPR015828">
    <property type="entry name" value="NDUFA10"/>
</dbReference>
<comment type="similarity">
    <text evidence="4">Belongs to the complex I NDUFA10 subunit family.</text>
</comment>
<dbReference type="InterPro" id="IPR050566">
    <property type="entry name" value="Deoxyribonucleoside_kinase"/>
</dbReference>
<dbReference type="PANTHER" id="PTHR10513">
    <property type="entry name" value="DEOXYNUCLEOSIDE KINASE"/>
    <property type="match status" value="1"/>
</dbReference>
<evidence type="ECO:0000256" key="8">
    <source>
        <dbReference type="ARBA" id="ARBA00022660"/>
    </source>
</evidence>
<dbReference type="GO" id="GO:0006120">
    <property type="term" value="P:mitochondrial electron transport, NADH to ubiquinone"/>
    <property type="evidence" value="ECO:0007669"/>
    <property type="project" value="InterPro"/>
</dbReference>
<dbReference type="OrthoDB" id="17400at2759"/>
<keyword evidence="6" id="KW-0813">Transport</keyword>
<evidence type="ECO:0000259" key="15">
    <source>
        <dbReference type="Pfam" id="PF01712"/>
    </source>
</evidence>
<evidence type="ECO:0000256" key="4">
    <source>
        <dbReference type="ARBA" id="ARBA00008606"/>
    </source>
</evidence>
<dbReference type="Proteomes" id="UP000659654">
    <property type="component" value="Unassembled WGS sequence"/>
</dbReference>
<evidence type="ECO:0000256" key="3">
    <source>
        <dbReference type="ARBA" id="ARBA00004305"/>
    </source>
</evidence>
<comment type="subcellular location">
    <subcellularLocation>
        <location evidence="3">Mitochondrion matrix</location>
    </subcellularLocation>
</comment>
<keyword evidence="11" id="KW-0249">Electron transport</keyword>
<comment type="function">
    <text evidence="2">Accessory subunit of the mitochondrial membrane respiratory chain NADH dehydrogenase (Complex I), that is believed not to be involved in catalysis. Complex I functions in the transfer of electrons from NADH to the respiratory chain. The immediate electron acceptor for the enzyme is believed to be ubiquinone.</text>
</comment>
<dbReference type="SMR" id="A0A1I7RJF2"/>
<evidence type="ECO:0000256" key="5">
    <source>
        <dbReference type="ARBA" id="ARBA00017279"/>
    </source>
</evidence>
<dbReference type="Proteomes" id="UP000095284">
    <property type="component" value="Unplaced"/>
</dbReference>
<dbReference type="Pfam" id="PF01712">
    <property type="entry name" value="dNK"/>
    <property type="match status" value="1"/>
</dbReference>
<feature type="domain" description="Deoxynucleoside kinase" evidence="15">
    <location>
        <begin position="111"/>
        <end position="347"/>
    </location>
</feature>
<protein>
    <recommendedName>
        <fullName evidence="5">NADH dehydrogenase [ubiquinone] 1 alpha subcomplex subunit 10, mitochondrial</fullName>
    </recommendedName>
    <alternativeName>
        <fullName evidence="14">Complex I-42kD</fullName>
    </alternativeName>
    <alternativeName>
        <fullName evidence="13">NADH-ubiquinone oxidoreductase 42 kDa subunit</fullName>
    </alternativeName>
</protein>
<evidence type="ECO:0000313" key="16">
    <source>
        <dbReference type="EMBL" id="CAD5233568.1"/>
    </source>
</evidence>
<dbReference type="EMBL" id="CAJFCV020000006">
    <property type="protein sequence ID" value="CAG9128842.1"/>
    <property type="molecule type" value="Genomic_DNA"/>
</dbReference>
<dbReference type="Proteomes" id="UP000582659">
    <property type="component" value="Unassembled WGS sequence"/>
</dbReference>
<evidence type="ECO:0000256" key="7">
    <source>
        <dbReference type="ARBA" id="ARBA00022630"/>
    </source>
</evidence>
<sequence length="472" mass="55799">MVFRSIAQNSSPLRSLDFYSSPIFVVHVQDSLKEQVGHDKMAPSIVRVGLLSRLLPKTLAASQSRGIVTKEYLDLPYDYPDPWPYKERGYFQKHFLRDYTKKRLHKNSKLIVLEGNIASGKSSVGPALADAFGFKYMSAFRMDDILIDPYGNDLRTFYDRFPKPFRIPDEKIYYSNPTDDNVARYSFRKFDCKWEQYMNALAHIFNTGQGVVLESSPYSDFALVNAMRAKDHLSPEYFKFYYWNRKMALTQLRYWPHIVVYLDCEIPELVQRIKQRNQDGEAGVVDEKYLQTIKESHKDSLKEYKEHSKILTYDWTEPGDPDSIVEDIERVDCDYFEWHSGSVHEEWHQPRDGIWYNIWRGWVTTKNRARHNAFPGVPAHEISELYTGILDANHFLNVMKLEVLGGRYAYGQYPEKGDDKSKVMWIDEEDQRLPDPWYEYYWRDVYLHEFECHNNLLDPYAIGHDPDYLHHH</sequence>
<keyword evidence="10" id="KW-0809">Transit peptide</keyword>